<dbReference type="Gene3D" id="1.10.10.10">
    <property type="entry name" value="Winged helix-like DNA-binding domain superfamily/Winged helix DNA-binding domain"/>
    <property type="match status" value="1"/>
</dbReference>
<feature type="compositionally biased region" description="Low complexity" evidence="12">
    <location>
        <begin position="974"/>
        <end position="993"/>
    </location>
</feature>
<feature type="region of interest" description="Disordered" evidence="12">
    <location>
        <begin position="973"/>
        <end position="1001"/>
    </location>
</feature>
<dbReference type="SUPFAM" id="SSF46689">
    <property type="entry name" value="Homeodomain-like"/>
    <property type="match status" value="2"/>
</dbReference>
<dbReference type="SMART" id="SM00717">
    <property type="entry name" value="SANT"/>
    <property type="match status" value="1"/>
</dbReference>
<evidence type="ECO:0000259" key="17">
    <source>
        <dbReference type="PROSITE" id="PS51294"/>
    </source>
</evidence>
<dbReference type="InterPro" id="IPR037518">
    <property type="entry name" value="MPN"/>
</dbReference>
<dbReference type="Gene3D" id="1.10.10.60">
    <property type="entry name" value="Homeodomain-like"/>
    <property type="match status" value="1"/>
</dbReference>
<feature type="compositionally biased region" description="Polar residues" evidence="12">
    <location>
        <begin position="243"/>
        <end position="254"/>
    </location>
</feature>
<dbReference type="GO" id="GO:0046872">
    <property type="term" value="F:metal ion binding"/>
    <property type="evidence" value="ECO:0007669"/>
    <property type="project" value="UniProtKB-KW"/>
</dbReference>
<dbReference type="PROSITE" id="PS50249">
    <property type="entry name" value="MPN"/>
    <property type="match status" value="1"/>
</dbReference>
<evidence type="ECO:0000256" key="11">
    <source>
        <dbReference type="ARBA" id="ARBA00032256"/>
    </source>
</evidence>
<keyword evidence="4" id="KW-0378">Hydrolase</keyword>
<feature type="compositionally biased region" description="Low complexity" evidence="12">
    <location>
        <begin position="916"/>
        <end position="945"/>
    </location>
</feature>
<gene>
    <name evidence="18" type="ORF">CUNI_LOCUS19330</name>
</gene>
<feature type="compositionally biased region" description="Basic and acidic residues" evidence="12">
    <location>
        <begin position="424"/>
        <end position="454"/>
    </location>
</feature>
<feature type="domain" description="SWIRM" evidence="15">
    <location>
        <begin position="485"/>
        <end position="583"/>
    </location>
</feature>
<dbReference type="Gene3D" id="3.40.140.10">
    <property type="entry name" value="Cytidine Deaminase, domain 2"/>
    <property type="match status" value="1"/>
</dbReference>
<dbReference type="InterPro" id="IPR050242">
    <property type="entry name" value="JAMM_MPN+_peptidase_M67A"/>
</dbReference>
<evidence type="ECO:0000256" key="8">
    <source>
        <dbReference type="ARBA" id="ARBA00023125"/>
    </source>
</evidence>
<reference evidence="18" key="1">
    <citation type="submission" date="2021-04" db="EMBL/GenBank/DDBJ databases">
        <authorList>
            <consortium name="Molecular Ecology Group"/>
        </authorList>
    </citation>
    <scope>NUCLEOTIDE SEQUENCE</scope>
</reference>
<evidence type="ECO:0000256" key="4">
    <source>
        <dbReference type="ARBA" id="ARBA00022801"/>
    </source>
</evidence>
<dbReference type="InterPro" id="IPR007526">
    <property type="entry name" value="SWIRM"/>
</dbReference>
<dbReference type="OrthoDB" id="7464992at2759"/>
<dbReference type="InterPro" id="IPR017884">
    <property type="entry name" value="SANT_dom"/>
</dbReference>
<dbReference type="PROSITE" id="PS51293">
    <property type="entry name" value="SANT"/>
    <property type="match status" value="1"/>
</dbReference>
<dbReference type="InterPro" id="IPR009057">
    <property type="entry name" value="Homeodomain-like_sf"/>
</dbReference>
<evidence type="ECO:0000256" key="6">
    <source>
        <dbReference type="ARBA" id="ARBA00023015"/>
    </source>
</evidence>
<dbReference type="Pfam" id="PF04433">
    <property type="entry name" value="SWIRM"/>
    <property type="match status" value="1"/>
</dbReference>
<dbReference type="Pfam" id="PF00249">
    <property type="entry name" value="Myb_DNA-binding"/>
    <property type="match status" value="1"/>
</dbReference>
<feature type="region of interest" description="Disordered" evidence="12">
    <location>
        <begin position="399"/>
        <end position="463"/>
    </location>
</feature>
<comment type="caution">
    <text evidence="18">The sequence shown here is derived from an EMBL/GenBank/DDBJ whole genome shotgun (WGS) entry which is preliminary data.</text>
</comment>
<dbReference type="SUPFAM" id="SSF102712">
    <property type="entry name" value="JAB1/MPN domain"/>
    <property type="match status" value="1"/>
</dbReference>
<dbReference type="Proteomes" id="UP000678393">
    <property type="component" value="Unassembled WGS sequence"/>
</dbReference>
<dbReference type="InterPro" id="IPR017930">
    <property type="entry name" value="Myb_dom"/>
</dbReference>
<evidence type="ECO:0000256" key="5">
    <source>
        <dbReference type="ARBA" id="ARBA00022833"/>
    </source>
</evidence>
<dbReference type="GO" id="GO:0003677">
    <property type="term" value="F:DNA binding"/>
    <property type="evidence" value="ECO:0007669"/>
    <property type="project" value="UniProtKB-KW"/>
</dbReference>
<feature type="compositionally biased region" description="Low complexity" evidence="12">
    <location>
        <begin position="330"/>
        <end position="347"/>
    </location>
</feature>
<evidence type="ECO:0000256" key="2">
    <source>
        <dbReference type="ARBA" id="ARBA00022670"/>
    </source>
</evidence>
<evidence type="ECO:0000256" key="1">
    <source>
        <dbReference type="ARBA" id="ARBA00007194"/>
    </source>
</evidence>
<keyword evidence="5" id="KW-0862">Zinc</keyword>
<feature type="domain" description="Myb-like" evidence="13">
    <location>
        <begin position="100"/>
        <end position="150"/>
    </location>
</feature>
<dbReference type="GO" id="GO:0006508">
    <property type="term" value="P:proteolysis"/>
    <property type="evidence" value="ECO:0007669"/>
    <property type="project" value="UniProtKB-KW"/>
</dbReference>
<evidence type="ECO:0000313" key="19">
    <source>
        <dbReference type="Proteomes" id="UP000678393"/>
    </source>
</evidence>
<evidence type="ECO:0000259" key="13">
    <source>
        <dbReference type="PROSITE" id="PS50090"/>
    </source>
</evidence>
<sequence length="1001" mass="110199">MADDDIDVEGEFDLKTELGDEFYDTNELPSKSANLLPEFTSPAWMLEQGWTLDSCMDEKSKATIEKMLLEEQQYMYGRKSSRYLNMKKSALLAASGSSKGASPNKCPWTPEEKSTFLNGLGIYGRSWSKIANLIPTRTSLQVKNYAQQYMKNLVKKKTEIEKSQLEALKSMTETPLFTTTPLSLAATVASVTTGQPTISVATSSVSEISNNISDCSLNTTNTVSDVRSSTLKAKRPVTPLKKNLSSVAGTSQTAEVKPHKQTAGSRKHIKVQKKLHSSTHNGVVAYADVSEMGGGNQETELITFAASKFRHKGIRPDNWSCISDCGSAVNGSSVGSSSSSSTEPKTSSGEDEDVEVDIDIEDDDSENAVLLSRSASPSSVYQQLLKSADIEQEQLSKGHMKLGTPGPASVEGSDVEEPACSPDESSHSSDKIDSPEDGVVKSEHSLEDFSKEKQEDEEDQVKTESIGKYVSFNGVVAASGEVIEFDIPVEEKLFHPMMITEEEKRVHADFFDGRPPKTPERYLKIRSYIIDCWLKSKPVYLNKTCIRPGLKNCGDVNCIGRIHSYLECVGAINFGCEQAAYRNPHRTVSGSTNSRVRGMNKELISSLPVSKSESTRPRKRRIKDETGLWVDEKELEGKTVEHNSERKKSDVNRRARVARASKVTYDPFKLVPCQPFSEGFLAPYKIDIFNTALATMDIHAHISKTEVIGMLGGQFCAETGQLTISMAVPCKSMSTGMQCEMDPVSQTLASEQIEDVGMSVVGWYHSHPTFSPDPSLRDIETQQKFQYWFSKGGNHFVGIIISPYNTCSPHAYSDIQCLTVSKTQSTQYPCNLPFKFDYKIIYRENLREILGPASELAEKYSNYVNRVMLSCQYKSSLGITCLSKMLQSVKRHLIPPDDDVALIDVVATTAAGVNTAASEHNPQASESTSAPSPATIPSSTSSLTARVPQTVSKHKIEEVLQWLEQIFLEKFSQSTPRSPPMSSLSSSPRLPASEIDHPPLV</sequence>
<feature type="region of interest" description="Disordered" evidence="12">
    <location>
        <begin position="242"/>
        <end position="269"/>
    </location>
</feature>
<keyword evidence="6" id="KW-0805">Transcription regulation</keyword>
<dbReference type="InterPro" id="IPR000555">
    <property type="entry name" value="JAMM/MPN+_dom"/>
</dbReference>
<evidence type="ECO:0000256" key="7">
    <source>
        <dbReference type="ARBA" id="ARBA00023049"/>
    </source>
</evidence>
<evidence type="ECO:0000256" key="10">
    <source>
        <dbReference type="ARBA" id="ARBA00023242"/>
    </source>
</evidence>
<comment type="similarity">
    <text evidence="1">Belongs to the peptidase M67A family. MYSM1 subfamily.</text>
</comment>
<dbReference type="PANTHER" id="PTHR10410">
    <property type="entry name" value="EUKARYOTIC TRANSLATION INITIATION FACTOR 3 -RELATED"/>
    <property type="match status" value="1"/>
</dbReference>
<feature type="domain" description="SANT" evidence="16">
    <location>
        <begin position="103"/>
        <end position="154"/>
    </location>
</feature>
<dbReference type="EMBL" id="CAJHNH020006468">
    <property type="protein sequence ID" value="CAG5133772.1"/>
    <property type="molecule type" value="Genomic_DNA"/>
</dbReference>
<keyword evidence="19" id="KW-1185">Reference proteome</keyword>
<dbReference type="InterPro" id="IPR036388">
    <property type="entry name" value="WH-like_DNA-bd_sf"/>
</dbReference>
<evidence type="ECO:0000259" key="16">
    <source>
        <dbReference type="PROSITE" id="PS51293"/>
    </source>
</evidence>
<feature type="domain" description="MPN" evidence="14">
    <location>
        <begin position="686"/>
        <end position="818"/>
    </location>
</feature>
<dbReference type="PROSITE" id="PS50934">
    <property type="entry name" value="SWIRM"/>
    <property type="match status" value="1"/>
</dbReference>
<dbReference type="PROSITE" id="PS51294">
    <property type="entry name" value="HTH_MYB"/>
    <property type="match status" value="1"/>
</dbReference>
<evidence type="ECO:0000256" key="12">
    <source>
        <dbReference type="SAM" id="MobiDB-lite"/>
    </source>
</evidence>
<evidence type="ECO:0000256" key="3">
    <source>
        <dbReference type="ARBA" id="ARBA00022723"/>
    </source>
</evidence>
<evidence type="ECO:0000259" key="14">
    <source>
        <dbReference type="PROSITE" id="PS50249"/>
    </source>
</evidence>
<keyword evidence="9" id="KW-0804">Transcription</keyword>
<keyword evidence="2" id="KW-0645">Protease</keyword>
<feature type="region of interest" description="Disordered" evidence="12">
    <location>
        <begin position="330"/>
        <end position="353"/>
    </location>
</feature>
<dbReference type="Pfam" id="PF01398">
    <property type="entry name" value="JAB"/>
    <property type="match status" value="1"/>
</dbReference>
<dbReference type="AlphaFoldDB" id="A0A8S4A068"/>
<keyword evidence="8" id="KW-0238">DNA-binding</keyword>
<feature type="region of interest" description="Disordered" evidence="12">
    <location>
        <begin position="916"/>
        <end position="947"/>
    </location>
</feature>
<dbReference type="GO" id="GO:0008237">
    <property type="term" value="F:metallopeptidase activity"/>
    <property type="evidence" value="ECO:0007669"/>
    <property type="project" value="UniProtKB-KW"/>
</dbReference>
<keyword evidence="3" id="KW-0479">Metal-binding</keyword>
<dbReference type="FunFam" id="1.10.10.60:FF:000151">
    <property type="entry name" value="histone H2A deubiquitinase MYSM1 isoform X2"/>
    <property type="match status" value="1"/>
</dbReference>
<name>A0A8S4A068_9EUPU</name>
<dbReference type="PROSITE" id="PS50090">
    <property type="entry name" value="MYB_LIKE"/>
    <property type="match status" value="1"/>
</dbReference>
<keyword evidence="7" id="KW-0482">Metalloprotease</keyword>
<evidence type="ECO:0000256" key="9">
    <source>
        <dbReference type="ARBA" id="ARBA00023163"/>
    </source>
</evidence>
<proteinExistence type="inferred from homology"/>
<dbReference type="InterPro" id="IPR001005">
    <property type="entry name" value="SANT/Myb"/>
</dbReference>
<feature type="domain" description="HTH myb-type" evidence="17">
    <location>
        <begin position="104"/>
        <end position="154"/>
    </location>
</feature>
<evidence type="ECO:0000259" key="15">
    <source>
        <dbReference type="PROSITE" id="PS50934"/>
    </source>
</evidence>
<dbReference type="CDD" id="cd00167">
    <property type="entry name" value="SANT"/>
    <property type="match status" value="1"/>
</dbReference>
<accession>A0A8S4A068</accession>
<organism evidence="18 19">
    <name type="scientific">Candidula unifasciata</name>
    <dbReference type="NCBI Taxonomy" id="100452"/>
    <lineage>
        <taxon>Eukaryota</taxon>
        <taxon>Metazoa</taxon>
        <taxon>Spiralia</taxon>
        <taxon>Lophotrochozoa</taxon>
        <taxon>Mollusca</taxon>
        <taxon>Gastropoda</taxon>
        <taxon>Heterobranchia</taxon>
        <taxon>Euthyneura</taxon>
        <taxon>Panpulmonata</taxon>
        <taxon>Eupulmonata</taxon>
        <taxon>Stylommatophora</taxon>
        <taxon>Helicina</taxon>
        <taxon>Helicoidea</taxon>
        <taxon>Geomitridae</taxon>
        <taxon>Candidula</taxon>
    </lineage>
</organism>
<protein>
    <recommendedName>
        <fullName evidence="11">Myb-like, SWIRM and MPN domain-containing protein 1</fullName>
    </recommendedName>
</protein>
<evidence type="ECO:0000313" key="18">
    <source>
        <dbReference type="EMBL" id="CAG5133772.1"/>
    </source>
</evidence>
<keyword evidence="10" id="KW-0539">Nucleus</keyword>